<organism evidence="1 2">
    <name type="scientific">Cryptococcus gattii serotype B (strain WM276 / ATCC MYA-4071)</name>
    <name type="common">Filobasidiella gattii</name>
    <name type="synonym">Cryptococcus bacillisporus</name>
    <dbReference type="NCBI Taxonomy" id="367775"/>
    <lineage>
        <taxon>Eukaryota</taxon>
        <taxon>Fungi</taxon>
        <taxon>Dikarya</taxon>
        <taxon>Basidiomycota</taxon>
        <taxon>Agaricomycotina</taxon>
        <taxon>Tremellomycetes</taxon>
        <taxon>Tremellales</taxon>
        <taxon>Cryptococcaceae</taxon>
        <taxon>Cryptococcus</taxon>
        <taxon>Cryptococcus gattii species complex</taxon>
    </lineage>
</organism>
<dbReference type="OrthoDB" id="10479400at2759"/>
<dbReference type="AlphaFoldDB" id="E6R062"/>
<dbReference type="VEuPathDB" id="FungiDB:CGB_B2120C"/>
<dbReference type="Proteomes" id="UP000007805">
    <property type="component" value="Chromosome B"/>
</dbReference>
<gene>
    <name evidence="1" type="ordered locus">CGB_B2120C</name>
</gene>
<dbReference type="KEGG" id="cgi:CGB_B2120C"/>
<protein>
    <submittedName>
        <fullName evidence="1">Uncharacterized protein</fullName>
    </submittedName>
</protein>
<keyword evidence="2" id="KW-1185">Reference proteome</keyword>
<dbReference type="EMBL" id="CP000287">
    <property type="protein sequence ID" value="ADV20293.1"/>
    <property type="molecule type" value="Genomic_DNA"/>
</dbReference>
<name>E6R062_CRYGW</name>
<evidence type="ECO:0000313" key="1">
    <source>
        <dbReference type="EMBL" id="ADV20293.1"/>
    </source>
</evidence>
<dbReference type="RefSeq" id="XP_003192080.1">
    <property type="nucleotide sequence ID" value="XM_003192032.1"/>
</dbReference>
<reference key="2">
    <citation type="journal article" date="2011" name="MBio">
        <title>Genome variation in Cryptococcus gattii, an emerging pathogen of immunocompetent hosts.</title>
        <authorList>
            <person name="D'Souza C.A."/>
            <person name="Kronstad J.W."/>
            <person name="Taylor G."/>
            <person name="Warren R."/>
            <person name="Yuen M."/>
            <person name="Hu G."/>
            <person name="Jung W.H."/>
            <person name="Sham A."/>
            <person name="Kidd S.E."/>
            <person name="Tangen K."/>
            <person name="Lee N."/>
            <person name="Zeilmaker T."/>
            <person name="Sawkins J."/>
            <person name="McVicker G."/>
            <person name="Shah S."/>
            <person name="Gnerre S."/>
            <person name="Griggs A."/>
            <person name="Zeng Q."/>
            <person name="Bartlett K."/>
            <person name="Li W."/>
            <person name="Wang X."/>
            <person name="Heitman J."/>
            <person name="Stajich J.E."/>
            <person name="Fraser J.A."/>
            <person name="Meyer W."/>
            <person name="Carter D."/>
            <person name="Schein J."/>
            <person name="Krzywinski M."/>
            <person name="Kwong-Chung K.J."/>
            <person name="Varma A."/>
            <person name="Wang J."/>
            <person name="Brunham R."/>
            <person name="Fyfe M."/>
            <person name="Ouellette B.F.F."/>
            <person name="Siddiqui A."/>
            <person name="Marra M."/>
            <person name="Jones S."/>
            <person name="Holt R."/>
            <person name="Birren B.W."/>
            <person name="Galagan J.E."/>
            <person name="Cuomo C.A."/>
        </authorList>
    </citation>
    <scope>NUCLEOTIDE SEQUENCE</scope>
    <source>
        <strain>WM276</strain>
    </source>
</reference>
<dbReference type="HOGENOM" id="CLU_2775863_0_0_1"/>
<evidence type="ECO:0000313" key="2">
    <source>
        <dbReference type="Proteomes" id="UP000007805"/>
    </source>
</evidence>
<proteinExistence type="predicted"/>
<dbReference type="GeneID" id="10187205"/>
<sequence>MICTNKRDAKSMVKCKLLSIMMAKDGNHPTSTTDSHTQEHFWESQTFGNGIRGTMLNSTSCILHFIYFD</sequence>
<accession>E6R062</accession>
<reference evidence="1 2" key="1">
    <citation type="journal article" date="2011" name="MBio">
        <title>Genome variation in Cryptococcus gattii, an emerging pathogen of immunocompetent hosts.</title>
        <authorList>
            <person name="D'Souza C.A."/>
            <person name="Kronstad J.W."/>
            <person name="Taylor G."/>
            <person name="Warren R."/>
            <person name="Yuen M."/>
            <person name="Hu G."/>
            <person name="Jung W.H."/>
            <person name="Sham A."/>
            <person name="Kidd S.E."/>
            <person name="Tangen K."/>
            <person name="Lee N."/>
            <person name="Zeilmaker T."/>
            <person name="Sawkins J."/>
            <person name="McVicker G."/>
            <person name="Shah S."/>
            <person name="Gnerre S."/>
            <person name="Griggs A."/>
            <person name="Zeng Q."/>
            <person name="Bartlett K."/>
            <person name="Li W."/>
            <person name="Wang X."/>
            <person name="Heitman J."/>
            <person name="Stajich J.E."/>
            <person name="Fraser J.A."/>
            <person name="Meyer W."/>
            <person name="Carter D."/>
            <person name="Schein J."/>
            <person name="Krzywinski M."/>
            <person name="Kwon-Chung K.J."/>
            <person name="Varma A."/>
            <person name="Wang J."/>
            <person name="Brunham R."/>
            <person name="Fyfe M."/>
            <person name="Ouellette B.F."/>
            <person name="Siddiqui A."/>
            <person name="Marra M."/>
            <person name="Jones S."/>
            <person name="Holt R."/>
            <person name="Birren B.W."/>
            <person name="Galagan J.E."/>
            <person name="Cuomo C.A."/>
        </authorList>
    </citation>
    <scope>NUCLEOTIDE SEQUENCE [LARGE SCALE GENOMIC DNA]</scope>
    <source>
        <strain evidence="2">WM276 / ATCC MYA-4071</strain>
    </source>
</reference>